<dbReference type="Proteomes" id="UP000004095">
    <property type="component" value="Unassembled WGS sequence"/>
</dbReference>
<dbReference type="CDD" id="cd00609">
    <property type="entry name" value="AAT_like"/>
    <property type="match status" value="1"/>
</dbReference>
<evidence type="ECO:0000313" key="2">
    <source>
        <dbReference type="EMBL" id="EAY30235.1"/>
    </source>
</evidence>
<protein>
    <submittedName>
        <fullName evidence="2">Aminotransferase, putative</fullName>
    </submittedName>
</protein>
<dbReference type="PANTHER" id="PTHR42858:SF1">
    <property type="entry name" value="LD15494P"/>
    <property type="match status" value="1"/>
</dbReference>
<dbReference type="GO" id="GO:0030170">
    <property type="term" value="F:pyridoxal phosphate binding"/>
    <property type="evidence" value="ECO:0007669"/>
    <property type="project" value="InterPro"/>
</dbReference>
<keyword evidence="2" id="KW-0032">Aminotransferase</keyword>
<dbReference type="EMBL" id="AAWS01000007">
    <property type="protein sequence ID" value="EAY30235.1"/>
    <property type="molecule type" value="Genomic_DNA"/>
</dbReference>
<evidence type="ECO:0000313" key="3">
    <source>
        <dbReference type="Proteomes" id="UP000004095"/>
    </source>
</evidence>
<keyword evidence="2" id="KW-0808">Transferase</keyword>
<dbReference type="InterPro" id="IPR015424">
    <property type="entry name" value="PyrdxlP-dep_Trfase"/>
</dbReference>
<gene>
    <name evidence="2" type="ORF">M23134_08057</name>
</gene>
<reference evidence="2 3" key="1">
    <citation type="submission" date="2007-01" db="EMBL/GenBank/DDBJ databases">
        <authorList>
            <person name="Haygood M."/>
            <person name="Podell S."/>
            <person name="Anderson C."/>
            <person name="Hopkinson B."/>
            <person name="Roe K."/>
            <person name="Barbeau K."/>
            <person name="Gaasterland T."/>
            <person name="Ferriera S."/>
            <person name="Johnson J."/>
            <person name="Kravitz S."/>
            <person name="Beeson K."/>
            <person name="Sutton G."/>
            <person name="Rogers Y.-H."/>
            <person name="Friedman R."/>
            <person name="Frazier M."/>
            <person name="Venter J.C."/>
        </authorList>
    </citation>
    <scope>NUCLEOTIDE SEQUENCE [LARGE SCALE GENOMIC DNA]</scope>
    <source>
        <strain evidence="2 3">ATCC 23134</strain>
    </source>
</reference>
<feature type="domain" description="Aminotransferase class I/classII large" evidence="1">
    <location>
        <begin position="42"/>
        <end position="376"/>
    </location>
</feature>
<dbReference type="InterPro" id="IPR004839">
    <property type="entry name" value="Aminotransferase_I/II_large"/>
</dbReference>
<dbReference type="AlphaFoldDB" id="A1ZGW6"/>
<evidence type="ECO:0000259" key="1">
    <source>
        <dbReference type="Pfam" id="PF00155"/>
    </source>
</evidence>
<proteinExistence type="predicted"/>
<dbReference type="Gene3D" id="3.90.1150.10">
    <property type="entry name" value="Aspartate Aminotransferase, domain 1"/>
    <property type="match status" value="1"/>
</dbReference>
<sequence length="392" mass="43882">MTYQNSEYVQMPVTKGIYDLNVGQPSPQMLPLDLLYSTDRNHITDPTFLQYANQQGYLTFRKELAKFLSSETGDQIAANELLVTPGNSGAINLIGTRIAASSPTRPLALVETPTYQWAVNVLEGCGFDIMPIPVDKEGIDVVEVERLIIEEQVKPALVFVIPSHQNPTSVNLSAPRRQKLIQLAVTHDFYILADEAYQLLSFPENKVHSALASEDYTEKGVVFTIGTFSKIFAPAIRLGWLQAKPDLIEWMVNHPVLVSGGGVNQVMAGWIEPILSNGSMQKWLSDLRKELFQRYECLYKAVQQKLPLLEIVTTPQGGYFIWCKLPNQMDSSALAALALEKYKVSFRPGTKCNTSPDYLRLCFAYHTTDEIEKAVDLLALAYNEFADNLILK</sequence>
<keyword evidence="3" id="KW-1185">Reference proteome</keyword>
<name>A1ZGW6_MICM2</name>
<dbReference type="OrthoDB" id="594134at2"/>
<dbReference type="eggNOG" id="COG1167">
    <property type="taxonomic scope" value="Bacteria"/>
</dbReference>
<dbReference type="SUPFAM" id="SSF53383">
    <property type="entry name" value="PLP-dependent transferases"/>
    <property type="match status" value="1"/>
</dbReference>
<dbReference type="Gene3D" id="3.40.640.10">
    <property type="entry name" value="Type I PLP-dependent aspartate aminotransferase-like (Major domain)"/>
    <property type="match status" value="1"/>
</dbReference>
<dbReference type="InterPro" id="IPR015422">
    <property type="entry name" value="PyrdxlP-dep_Trfase_small"/>
</dbReference>
<dbReference type="PANTHER" id="PTHR42858">
    <property type="entry name" value="AMINOTRANSFERASE"/>
    <property type="match status" value="1"/>
</dbReference>
<comment type="caution">
    <text evidence="2">The sequence shown here is derived from an EMBL/GenBank/DDBJ whole genome shotgun (WGS) entry which is preliminary data.</text>
</comment>
<dbReference type="InterPro" id="IPR015421">
    <property type="entry name" value="PyrdxlP-dep_Trfase_major"/>
</dbReference>
<dbReference type="Pfam" id="PF00155">
    <property type="entry name" value="Aminotran_1_2"/>
    <property type="match status" value="1"/>
</dbReference>
<dbReference type="RefSeq" id="WP_002695123.1">
    <property type="nucleotide sequence ID" value="NZ_AAWS01000007.1"/>
</dbReference>
<accession>A1ZGW6</accession>
<organism evidence="2 3">
    <name type="scientific">Microscilla marina ATCC 23134</name>
    <dbReference type="NCBI Taxonomy" id="313606"/>
    <lineage>
        <taxon>Bacteria</taxon>
        <taxon>Pseudomonadati</taxon>
        <taxon>Bacteroidota</taxon>
        <taxon>Cytophagia</taxon>
        <taxon>Cytophagales</taxon>
        <taxon>Microscillaceae</taxon>
        <taxon>Microscilla</taxon>
    </lineage>
</organism>
<dbReference type="GO" id="GO:0047536">
    <property type="term" value="F:2-aminoadipate transaminase activity"/>
    <property type="evidence" value="ECO:0007669"/>
    <property type="project" value="TreeGrafter"/>
</dbReference>